<dbReference type="EMBL" id="BONZ01000074">
    <property type="protein sequence ID" value="GIH18883.1"/>
    <property type="molecule type" value="Genomic_DNA"/>
</dbReference>
<evidence type="ECO:0000313" key="2">
    <source>
        <dbReference type="EMBL" id="GIH18883.1"/>
    </source>
</evidence>
<organism evidence="2 3">
    <name type="scientific">Rugosimonospora africana</name>
    <dbReference type="NCBI Taxonomy" id="556532"/>
    <lineage>
        <taxon>Bacteria</taxon>
        <taxon>Bacillati</taxon>
        <taxon>Actinomycetota</taxon>
        <taxon>Actinomycetes</taxon>
        <taxon>Micromonosporales</taxon>
        <taxon>Micromonosporaceae</taxon>
        <taxon>Rugosimonospora</taxon>
    </lineage>
</organism>
<dbReference type="PANTHER" id="PTHR33570:SF2">
    <property type="entry name" value="CARBOXYMUCONOLACTONE DECARBOXYLASE-LIKE DOMAIN-CONTAINING PROTEIN"/>
    <property type="match status" value="1"/>
</dbReference>
<dbReference type="Gene3D" id="1.20.1290.10">
    <property type="entry name" value="AhpD-like"/>
    <property type="match status" value="2"/>
</dbReference>
<dbReference type="Pfam" id="PF02627">
    <property type="entry name" value="CMD"/>
    <property type="match status" value="1"/>
</dbReference>
<dbReference type="InterPro" id="IPR052512">
    <property type="entry name" value="4CMD/NDH-1_regulator"/>
</dbReference>
<feature type="domain" description="Carboxymuconolactone decarboxylase-like" evidence="1">
    <location>
        <begin position="108"/>
        <end position="178"/>
    </location>
</feature>
<evidence type="ECO:0000259" key="1">
    <source>
        <dbReference type="Pfam" id="PF02627"/>
    </source>
</evidence>
<name>A0A8J3VUQ1_9ACTN</name>
<reference evidence="2" key="1">
    <citation type="submission" date="2021-01" db="EMBL/GenBank/DDBJ databases">
        <title>Whole genome shotgun sequence of Rugosimonospora africana NBRC 104875.</title>
        <authorList>
            <person name="Komaki H."/>
            <person name="Tamura T."/>
        </authorList>
    </citation>
    <scope>NUCLEOTIDE SEQUENCE</scope>
    <source>
        <strain evidence="2">NBRC 104875</strain>
    </source>
</reference>
<gene>
    <name evidence="2" type="ORF">Raf01_70550</name>
</gene>
<protein>
    <submittedName>
        <fullName evidence="2">Carboxymuconolactone decarboxylase</fullName>
    </submittedName>
</protein>
<dbReference type="InterPro" id="IPR029032">
    <property type="entry name" value="AhpD-like"/>
</dbReference>
<sequence length="183" mass="19781">MTHVDTLDPHFEAAAAAASRYAWTLPDLSMREKAFVSIATDLCAGNTGLALATHVEGATRHGVTAAECLVAVRYLAPYVGQLTTARAVGQLRREYPEVRAIDGPDGCEWGEGSLTPRERALIRVATDVLNNQTVDETFELHLGLAVAAGAGTPQLRAVLLLTAEYGTARAWHAYQALRRWAQR</sequence>
<accession>A0A8J3VUQ1</accession>
<dbReference type="GO" id="GO:0051920">
    <property type="term" value="F:peroxiredoxin activity"/>
    <property type="evidence" value="ECO:0007669"/>
    <property type="project" value="InterPro"/>
</dbReference>
<dbReference type="InterPro" id="IPR003779">
    <property type="entry name" value="CMD-like"/>
</dbReference>
<dbReference type="RefSeq" id="WP_203922384.1">
    <property type="nucleotide sequence ID" value="NZ_BONZ01000074.1"/>
</dbReference>
<dbReference type="Proteomes" id="UP000642748">
    <property type="component" value="Unassembled WGS sequence"/>
</dbReference>
<dbReference type="SUPFAM" id="SSF69118">
    <property type="entry name" value="AhpD-like"/>
    <property type="match status" value="1"/>
</dbReference>
<proteinExistence type="predicted"/>
<keyword evidence="3" id="KW-1185">Reference proteome</keyword>
<dbReference type="PANTHER" id="PTHR33570">
    <property type="entry name" value="4-CARBOXYMUCONOLACTONE DECARBOXYLASE FAMILY PROTEIN"/>
    <property type="match status" value="1"/>
</dbReference>
<dbReference type="AlphaFoldDB" id="A0A8J3VUQ1"/>
<comment type="caution">
    <text evidence="2">The sequence shown here is derived from an EMBL/GenBank/DDBJ whole genome shotgun (WGS) entry which is preliminary data.</text>
</comment>
<evidence type="ECO:0000313" key="3">
    <source>
        <dbReference type="Proteomes" id="UP000642748"/>
    </source>
</evidence>